<comment type="caution">
    <text evidence="2">The sequence shown here is derived from an EMBL/GenBank/DDBJ whole genome shotgun (WGS) entry which is preliminary data.</text>
</comment>
<dbReference type="Gene3D" id="2.30.30.240">
    <property type="entry name" value="PRC-barrel domain"/>
    <property type="match status" value="1"/>
</dbReference>
<feature type="domain" description="PRC-barrel" evidence="1">
    <location>
        <begin position="2"/>
        <end position="78"/>
    </location>
</feature>
<evidence type="ECO:0000313" key="3">
    <source>
        <dbReference type="Proteomes" id="UP000265643"/>
    </source>
</evidence>
<dbReference type="InterPro" id="IPR027275">
    <property type="entry name" value="PRC-brl_dom"/>
</dbReference>
<dbReference type="PANTHER" id="PTHR40061">
    <property type="entry name" value="SPORULATION PROTEIN YLMC-RELATED"/>
    <property type="match status" value="1"/>
</dbReference>
<dbReference type="AlphaFoldDB" id="A0A391P9Y1"/>
<dbReference type="EMBL" id="BHGK01000001">
    <property type="protein sequence ID" value="GCA66423.1"/>
    <property type="molecule type" value="Genomic_DNA"/>
</dbReference>
<reference evidence="3" key="1">
    <citation type="submission" date="2018-09" db="EMBL/GenBank/DDBJ databases">
        <title>Draft Genome Sequence of Mediterraneibacter sp. KCTC 15684.</title>
        <authorList>
            <person name="Kim J.S."/>
            <person name="Han K.I."/>
            <person name="Suh M.K."/>
            <person name="Lee K.C."/>
            <person name="Eom M.K."/>
            <person name="Lee J.H."/>
            <person name="Park S.H."/>
            <person name="Kang S.W."/>
            <person name="Park J.E."/>
            <person name="Oh B.S."/>
            <person name="Yu S.Y."/>
            <person name="Choi S.H."/>
            <person name="Lee D.H."/>
            <person name="Yoon H."/>
            <person name="Kim B."/>
            <person name="Yang S.J."/>
            <person name="Lee J.S."/>
        </authorList>
    </citation>
    <scope>NUCLEOTIDE SEQUENCE [LARGE SCALE GENOMIC DNA]</scope>
    <source>
        <strain evidence="3">KCTC 15684</strain>
    </source>
</reference>
<protein>
    <recommendedName>
        <fullName evidence="1">PRC-barrel domain-containing protein</fullName>
    </recommendedName>
</protein>
<proteinExistence type="predicted"/>
<accession>A0A391P9Y1</accession>
<dbReference type="SUPFAM" id="SSF50346">
    <property type="entry name" value="PRC-barrel domain"/>
    <property type="match status" value="1"/>
</dbReference>
<dbReference type="InterPro" id="IPR011033">
    <property type="entry name" value="PRC_barrel-like_sf"/>
</dbReference>
<organism evidence="2 3">
    <name type="scientific">Mediterraneibacter butyricigenes</name>
    <dbReference type="NCBI Taxonomy" id="2316025"/>
    <lineage>
        <taxon>Bacteria</taxon>
        <taxon>Bacillati</taxon>
        <taxon>Bacillota</taxon>
        <taxon>Clostridia</taxon>
        <taxon>Lachnospirales</taxon>
        <taxon>Lachnospiraceae</taxon>
        <taxon>Mediterraneibacter</taxon>
    </lineage>
</organism>
<dbReference type="Pfam" id="PF05239">
    <property type="entry name" value="PRC"/>
    <property type="match status" value="1"/>
</dbReference>
<dbReference type="InterPro" id="IPR014238">
    <property type="entry name" value="Spore_YlmC/YmxH"/>
</dbReference>
<gene>
    <name evidence="2" type="ORF">KGMB01110_08590</name>
</gene>
<dbReference type="RefSeq" id="WP_117602720.1">
    <property type="nucleotide sequence ID" value="NZ_BHGK01000001.1"/>
</dbReference>
<dbReference type="Proteomes" id="UP000265643">
    <property type="component" value="Unassembled WGS sequence"/>
</dbReference>
<sequence>MRLCELREMEVINGCTCKRLGCVEDLEIDLCRGCMDAIIVPVPGKICGLWGAEKEYVIPVECIKKVGPDIILVEISEERCLK</sequence>
<keyword evidence="3" id="KW-1185">Reference proteome</keyword>
<evidence type="ECO:0000313" key="2">
    <source>
        <dbReference type="EMBL" id="GCA66423.1"/>
    </source>
</evidence>
<dbReference type="PANTHER" id="PTHR40061:SF1">
    <property type="entry name" value="SPORULATION PROTEIN YLMC-RELATED"/>
    <property type="match status" value="1"/>
</dbReference>
<evidence type="ECO:0000259" key="1">
    <source>
        <dbReference type="Pfam" id="PF05239"/>
    </source>
</evidence>
<dbReference type="NCBIfam" id="TIGR02888">
    <property type="entry name" value="spore_YlmC_YmxH"/>
    <property type="match status" value="1"/>
</dbReference>
<name>A0A391P9Y1_9FIRM</name>